<dbReference type="AlphaFoldDB" id="A0A8H7VHG8"/>
<keyword evidence="9" id="KW-1185">Reference proteome</keyword>
<sequence length="510" mass="57081">MVSQFRQDNKKNEKTDVVGTQVVHDDNIEACIKTTVSSSNSTSINGKFGDDREYIEPDEKEMKALMWKVDRRIVPFVAMLYLCSYLDRVNIGNAKIAGLMDDIDITEKDHLIRNTVVFEVPSNLVLKWLGPRLWISIIMVIWGVIMAAMAACRTGVELIVARVFLGMAESGLFPGVIFYLSVWYTRKEIAFRIALFYGSASLAGAFGGILAWAISHMEGLRNLNGWQWIFIIEAIPTVVLGILTYFVLPDFPENTKFLNDREREIILMRNKRDAGITSDVHFSWSQVRSTFMDWKVYVYASIFLTSCIPVYGLSMFMPSIVKGMGYESVTAQAMSSPPYVLAFIWCLINSYDADRRGERGFHMMISGTFSVIGYILIIALSSVSDVAKYIGVVIATIGAFGLVAAMMSWFSNNFSGHTRRGVAIALITTIGNTSGAISGQVYQASDEPLYIKGHSISLALMVTCVIITGFMKFMLTRINKKRDNMTPEEYRIASEGIELGENHPGFRFIT</sequence>
<dbReference type="GO" id="GO:0016020">
    <property type="term" value="C:membrane"/>
    <property type="evidence" value="ECO:0007669"/>
    <property type="project" value="UniProtKB-SubCell"/>
</dbReference>
<evidence type="ECO:0000313" key="8">
    <source>
        <dbReference type="EMBL" id="KAG2219052.1"/>
    </source>
</evidence>
<dbReference type="OrthoDB" id="2985014at2759"/>
<organism evidence="8 9">
    <name type="scientific">Circinella minor</name>
    <dbReference type="NCBI Taxonomy" id="1195481"/>
    <lineage>
        <taxon>Eukaryota</taxon>
        <taxon>Fungi</taxon>
        <taxon>Fungi incertae sedis</taxon>
        <taxon>Mucoromycota</taxon>
        <taxon>Mucoromycotina</taxon>
        <taxon>Mucoromycetes</taxon>
        <taxon>Mucorales</taxon>
        <taxon>Lichtheimiaceae</taxon>
        <taxon>Circinella</taxon>
    </lineage>
</organism>
<dbReference type="PROSITE" id="PS50850">
    <property type="entry name" value="MFS"/>
    <property type="match status" value="1"/>
</dbReference>
<comment type="subcellular location">
    <subcellularLocation>
        <location evidence="1">Membrane</location>
        <topology evidence="1">Multi-pass membrane protein</topology>
    </subcellularLocation>
</comment>
<accession>A0A8H7VHG8</accession>
<evidence type="ECO:0000259" key="7">
    <source>
        <dbReference type="PROSITE" id="PS50850"/>
    </source>
</evidence>
<dbReference type="FunFam" id="1.20.1250.20:FF:000013">
    <property type="entry name" value="MFS general substrate transporter"/>
    <property type="match status" value="1"/>
</dbReference>
<evidence type="ECO:0000256" key="2">
    <source>
        <dbReference type="ARBA" id="ARBA00022448"/>
    </source>
</evidence>
<feature type="transmembrane region" description="Helical" evidence="6">
    <location>
        <begin position="360"/>
        <end position="383"/>
    </location>
</feature>
<comment type="caution">
    <text evidence="8">The sequence shown here is derived from an EMBL/GenBank/DDBJ whole genome shotgun (WGS) entry which is preliminary data.</text>
</comment>
<evidence type="ECO:0000256" key="6">
    <source>
        <dbReference type="SAM" id="Phobius"/>
    </source>
</evidence>
<evidence type="ECO:0000313" key="9">
    <source>
        <dbReference type="Proteomes" id="UP000646827"/>
    </source>
</evidence>
<dbReference type="InterPro" id="IPR036259">
    <property type="entry name" value="MFS_trans_sf"/>
</dbReference>
<dbReference type="PANTHER" id="PTHR43791:SF36">
    <property type="entry name" value="TRANSPORTER, PUTATIVE (AFU_ORTHOLOGUE AFUA_6G08340)-RELATED"/>
    <property type="match status" value="1"/>
</dbReference>
<dbReference type="InterPro" id="IPR020846">
    <property type="entry name" value="MFS_dom"/>
</dbReference>
<keyword evidence="4 6" id="KW-1133">Transmembrane helix</keyword>
<feature type="transmembrane region" description="Helical" evidence="6">
    <location>
        <begin position="389"/>
        <end position="410"/>
    </location>
</feature>
<gene>
    <name evidence="8" type="ORF">INT45_008896</name>
</gene>
<dbReference type="EMBL" id="JAEPRB010000197">
    <property type="protein sequence ID" value="KAG2219052.1"/>
    <property type="molecule type" value="Genomic_DNA"/>
</dbReference>
<dbReference type="PANTHER" id="PTHR43791">
    <property type="entry name" value="PERMEASE-RELATED"/>
    <property type="match status" value="1"/>
</dbReference>
<dbReference type="Pfam" id="PF07690">
    <property type="entry name" value="MFS_1"/>
    <property type="match status" value="1"/>
</dbReference>
<feature type="transmembrane region" description="Helical" evidence="6">
    <location>
        <begin position="194"/>
        <end position="214"/>
    </location>
</feature>
<keyword evidence="2" id="KW-0813">Transport</keyword>
<dbReference type="Gene3D" id="1.20.1250.20">
    <property type="entry name" value="MFS general substrate transporter like domains"/>
    <property type="match status" value="2"/>
</dbReference>
<evidence type="ECO:0000256" key="4">
    <source>
        <dbReference type="ARBA" id="ARBA00022989"/>
    </source>
</evidence>
<feature type="transmembrane region" description="Helical" evidence="6">
    <location>
        <begin position="422"/>
        <end position="442"/>
    </location>
</feature>
<feature type="transmembrane region" description="Helical" evidence="6">
    <location>
        <begin position="163"/>
        <end position="182"/>
    </location>
</feature>
<dbReference type="InterPro" id="IPR011701">
    <property type="entry name" value="MFS"/>
</dbReference>
<feature type="transmembrane region" description="Helical" evidence="6">
    <location>
        <begin position="133"/>
        <end position="151"/>
    </location>
</feature>
<name>A0A8H7VHG8_9FUNG</name>
<protein>
    <recommendedName>
        <fullName evidence="7">Major facilitator superfamily (MFS) profile domain-containing protein</fullName>
    </recommendedName>
</protein>
<evidence type="ECO:0000256" key="1">
    <source>
        <dbReference type="ARBA" id="ARBA00004141"/>
    </source>
</evidence>
<dbReference type="Proteomes" id="UP000646827">
    <property type="component" value="Unassembled WGS sequence"/>
</dbReference>
<feature type="transmembrane region" description="Helical" evidence="6">
    <location>
        <begin position="296"/>
        <end position="317"/>
    </location>
</feature>
<feature type="transmembrane region" description="Helical" evidence="6">
    <location>
        <begin position="454"/>
        <end position="475"/>
    </location>
</feature>
<feature type="transmembrane region" description="Helical" evidence="6">
    <location>
        <begin position="226"/>
        <end position="248"/>
    </location>
</feature>
<proteinExistence type="predicted"/>
<keyword evidence="3 6" id="KW-0812">Transmembrane</keyword>
<dbReference type="FunFam" id="1.20.1250.20:FF:000018">
    <property type="entry name" value="MFS transporter permease"/>
    <property type="match status" value="1"/>
</dbReference>
<dbReference type="GO" id="GO:0022857">
    <property type="term" value="F:transmembrane transporter activity"/>
    <property type="evidence" value="ECO:0007669"/>
    <property type="project" value="InterPro"/>
</dbReference>
<dbReference type="SUPFAM" id="SSF103473">
    <property type="entry name" value="MFS general substrate transporter"/>
    <property type="match status" value="1"/>
</dbReference>
<evidence type="ECO:0000256" key="3">
    <source>
        <dbReference type="ARBA" id="ARBA00022692"/>
    </source>
</evidence>
<reference evidence="8 9" key="1">
    <citation type="submission" date="2020-12" db="EMBL/GenBank/DDBJ databases">
        <title>Metabolic potential, ecology and presence of endohyphal bacteria is reflected in genomic diversity of Mucoromycotina.</title>
        <authorList>
            <person name="Muszewska A."/>
            <person name="Okrasinska A."/>
            <person name="Steczkiewicz K."/>
            <person name="Drgas O."/>
            <person name="Orlowska M."/>
            <person name="Perlinska-Lenart U."/>
            <person name="Aleksandrzak-Piekarczyk T."/>
            <person name="Szatraj K."/>
            <person name="Zielenkiewicz U."/>
            <person name="Pilsyk S."/>
            <person name="Malc E."/>
            <person name="Mieczkowski P."/>
            <person name="Kruszewska J.S."/>
            <person name="Biernat P."/>
            <person name="Pawlowska J."/>
        </authorList>
    </citation>
    <scope>NUCLEOTIDE SEQUENCE [LARGE SCALE GENOMIC DNA]</scope>
    <source>
        <strain evidence="8 9">CBS 142.35</strain>
    </source>
</reference>
<evidence type="ECO:0000256" key="5">
    <source>
        <dbReference type="ARBA" id="ARBA00023136"/>
    </source>
</evidence>
<feature type="domain" description="Major facilitator superfamily (MFS) profile" evidence="7">
    <location>
        <begin position="56"/>
        <end position="481"/>
    </location>
</feature>
<keyword evidence="5 6" id="KW-0472">Membrane</keyword>
<feature type="transmembrane region" description="Helical" evidence="6">
    <location>
        <begin position="329"/>
        <end position="348"/>
    </location>
</feature>